<dbReference type="EnsemblMetazoa" id="AMEM007353-RA">
    <property type="protein sequence ID" value="AMEM007353-PA"/>
    <property type="gene ID" value="AMEM007353"/>
</dbReference>
<dbReference type="VEuPathDB" id="VectorBase:AMEM007353"/>
<evidence type="ECO:0000256" key="1">
    <source>
        <dbReference type="SAM" id="MobiDB-lite"/>
    </source>
</evidence>
<dbReference type="AlphaFoldDB" id="A0A182V1M2"/>
<feature type="region of interest" description="Disordered" evidence="1">
    <location>
        <begin position="1"/>
        <end position="20"/>
    </location>
</feature>
<feature type="compositionally biased region" description="Basic and acidic residues" evidence="1">
    <location>
        <begin position="8"/>
        <end position="20"/>
    </location>
</feature>
<name>A0A182V1M2_ANOME</name>
<protein>
    <submittedName>
        <fullName evidence="2">Uncharacterized protein</fullName>
    </submittedName>
</protein>
<evidence type="ECO:0000313" key="3">
    <source>
        <dbReference type="Proteomes" id="UP000075903"/>
    </source>
</evidence>
<accession>A0A182V1M2</accession>
<keyword evidence="3" id="KW-1185">Reference proteome</keyword>
<proteinExistence type="predicted"/>
<reference evidence="2" key="1">
    <citation type="submission" date="2020-05" db="UniProtKB">
        <authorList>
            <consortium name="EnsemblMetazoa"/>
        </authorList>
    </citation>
    <scope>IDENTIFICATION</scope>
    <source>
        <strain evidence="2">MAF</strain>
    </source>
</reference>
<sequence>MTRSIVSLRDRESRASDKGKLDWPRFPLRSGLRLVAFRADLTRGRREQRHMARQELMSLMHALLEVESVSDLPAKDIYLTCESFAIVTSQKGCYVLMLAGGKKE</sequence>
<organism evidence="2 3">
    <name type="scientific">Anopheles merus</name>
    <name type="common">Mosquito</name>
    <dbReference type="NCBI Taxonomy" id="30066"/>
    <lineage>
        <taxon>Eukaryota</taxon>
        <taxon>Metazoa</taxon>
        <taxon>Ecdysozoa</taxon>
        <taxon>Arthropoda</taxon>
        <taxon>Hexapoda</taxon>
        <taxon>Insecta</taxon>
        <taxon>Pterygota</taxon>
        <taxon>Neoptera</taxon>
        <taxon>Endopterygota</taxon>
        <taxon>Diptera</taxon>
        <taxon>Nematocera</taxon>
        <taxon>Culicoidea</taxon>
        <taxon>Culicidae</taxon>
        <taxon>Anophelinae</taxon>
        <taxon>Anopheles</taxon>
    </lineage>
</organism>
<dbReference type="Proteomes" id="UP000075903">
    <property type="component" value="Unassembled WGS sequence"/>
</dbReference>
<evidence type="ECO:0000313" key="2">
    <source>
        <dbReference type="EnsemblMetazoa" id="AMEM007353-PA"/>
    </source>
</evidence>